<dbReference type="InterPro" id="IPR036412">
    <property type="entry name" value="HAD-like_sf"/>
</dbReference>
<evidence type="ECO:0000313" key="9">
    <source>
        <dbReference type="Proteomes" id="UP000575397"/>
    </source>
</evidence>
<dbReference type="PANTHER" id="PTHR43344">
    <property type="entry name" value="PHOSPHOSERINE PHOSPHATASE"/>
    <property type="match status" value="1"/>
</dbReference>
<keyword evidence="6" id="KW-0378">Hydrolase</keyword>
<organism evidence="6 9">
    <name type="scientific">Mobiluncus mulieris</name>
    <dbReference type="NCBI Taxonomy" id="2052"/>
    <lineage>
        <taxon>Bacteria</taxon>
        <taxon>Bacillati</taxon>
        <taxon>Actinomycetota</taxon>
        <taxon>Actinomycetes</taxon>
        <taxon>Actinomycetales</taxon>
        <taxon>Actinomycetaceae</taxon>
        <taxon>Mobiluncus</taxon>
    </lineage>
</organism>
<dbReference type="Pfam" id="PF12710">
    <property type="entry name" value="HAD"/>
    <property type="match status" value="1"/>
</dbReference>
<evidence type="ECO:0000313" key="11">
    <source>
        <dbReference type="Proteomes" id="UP000582487"/>
    </source>
</evidence>
<dbReference type="Proteomes" id="UP000582487">
    <property type="component" value="Unassembled WGS sequence"/>
</dbReference>
<dbReference type="Proteomes" id="UP000575397">
    <property type="component" value="Unassembled WGS sequence"/>
</dbReference>
<protein>
    <submittedName>
        <fullName evidence="7">ACT domain-containing protein</fullName>
    </submittedName>
    <submittedName>
        <fullName evidence="6">HAD-IB family hydrolase</fullName>
    </submittedName>
</protein>
<dbReference type="EMBL" id="UGGQ01000006">
    <property type="protein sequence ID" value="STO16186.1"/>
    <property type="molecule type" value="Genomic_DNA"/>
</dbReference>
<dbReference type="Proteomes" id="UP001209486">
    <property type="component" value="Unassembled WGS sequence"/>
</dbReference>
<dbReference type="Proteomes" id="UP000578252">
    <property type="component" value="Unassembled WGS sequence"/>
</dbReference>
<reference evidence="3 12" key="2">
    <citation type="submission" date="2019-08" db="EMBL/GenBank/DDBJ databases">
        <title>Comparison of rpoB and gyrB Sequences from Mobiluncus Species and Development of a Multiplex PCR Method for Clinical Detection of Mobiluncus curtisii and Mobiluncus mulieris.</title>
        <authorList>
            <person name="Yang L."/>
            <person name="Shen Y."/>
            <person name="Xu G."/>
            <person name="Shu L.-B."/>
            <person name="Hu J."/>
            <person name="Zhang R."/>
            <person name="Wang Y."/>
            <person name="Zhou H.-W."/>
            <person name="Zhang X."/>
        </authorList>
    </citation>
    <scope>NUCLEOTIDE SEQUENCE [LARGE SCALE GENOMIC DNA]</scope>
    <source>
        <strain evidence="3 12">M26</strain>
    </source>
</reference>
<dbReference type="EMBL" id="JABCUS010000003">
    <property type="protein sequence ID" value="NMX02705.1"/>
    <property type="molecule type" value="Genomic_DNA"/>
</dbReference>
<evidence type="ECO:0000313" key="7">
    <source>
        <dbReference type="EMBL" id="STO16186.1"/>
    </source>
</evidence>
<reference evidence="7 8" key="1">
    <citation type="submission" date="2018-06" db="EMBL/GenBank/DDBJ databases">
        <authorList>
            <consortium name="Pathogen Informatics"/>
            <person name="Doyle S."/>
        </authorList>
    </citation>
    <scope>NUCLEOTIDE SEQUENCE [LARGE SCALE GENOMIC DNA]</scope>
    <source>
        <strain evidence="7 8">NCTC11819</strain>
    </source>
</reference>
<dbReference type="EMBL" id="JABCUV010000011">
    <property type="protein sequence ID" value="NMW93796.1"/>
    <property type="molecule type" value="Genomic_DNA"/>
</dbReference>
<evidence type="ECO:0000313" key="3">
    <source>
        <dbReference type="EMBL" id="MCU9969040.1"/>
    </source>
</evidence>
<keyword evidence="2" id="KW-1133">Transmembrane helix</keyword>
<evidence type="ECO:0000313" key="12">
    <source>
        <dbReference type="Proteomes" id="UP001209486"/>
    </source>
</evidence>
<evidence type="ECO:0000256" key="2">
    <source>
        <dbReference type="SAM" id="Phobius"/>
    </source>
</evidence>
<sequence>MAKTAAFFDIDGTLIRGASTWYLARDLFSRGYFGLDFFFFAAWQSLLYVVFGENKHRLAMVKERSLRILKGKLESDLILVGEELYDRFLQERLFPGTLEIVQKHLDAGHEVWLVSATPREISQQMAYRLELTGGLGTVVEVDENGRYTGKIPQSLLHGAMKAQAVRDLARERHLDLSSCYAYSDSMSDEKLFNLVGHPCVVNPEWKLRNLAKHRHWPIYDFARRRPSVALAARTTLLPATIVGSVWTAKVLWRHVLKRLFQIPVRVWRRRRKN</sequence>
<dbReference type="GeneID" id="61169181"/>
<evidence type="ECO:0000313" key="4">
    <source>
        <dbReference type="EMBL" id="NMW64235.1"/>
    </source>
</evidence>
<dbReference type="SUPFAM" id="SSF56784">
    <property type="entry name" value="HAD-like"/>
    <property type="match status" value="1"/>
</dbReference>
<reference evidence="9 10" key="3">
    <citation type="submission" date="2020-04" db="EMBL/GenBank/DDBJ databases">
        <title>Antimicrobial susceptibility and clonality of vaginal-derived multi-drug resistant Mobiluncus isolates in China.</title>
        <authorList>
            <person name="Zhang X."/>
        </authorList>
    </citation>
    <scope>NUCLEOTIDE SEQUENCE [LARGE SCALE GENOMIC DNA]</scope>
    <source>
        <strain evidence="6 9">12</strain>
        <strain evidence="4 10">13</strain>
        <strain evidence="5 11">7</strain>
    </source>
</reference>
<dbReference type="AlphaFoldDB" id="A0A2J9KNP3"/>
<evidence type="ECO:0000256" key="1">
    <source>
        <dbReference type="ARBA" id="ARBA00009184"/>
    </source>
</evidence>
<evidence type="ECO:0000313" key="8">
    <source>
        <dbReference type="Proteomes" id="UP000255284"/>
    </source>
</evidence>
<keyword evidence="2" id="KW-0472">Membrane</keyword>
<comment type="similarity">
    <text evidence="1">Belongs to the HAD-like hydrolase superfamily. SerB family.</text>
</comment>
<dbReference type="InterPro" id="IPR050582">
    <property type="entry name" value="HAD-like_SerB"/>
</dbReference>
<dbReference type="NCBIfam" id="TIGR01488">
    <property type="entry name" value="HAD-SF-IB"/>
    <property type="match status" value="1"/>
</dbReference>
<feature type="transmembrane region" description="Helical" evidence="2">
    <location>
        <begin position="31"/>
        <end position="51"/>
    </location>
</feature>
<evidence type="ECO:0000313" key="10">
    <source>
        <dbReference type="Proteomes" id="UP000578252"/>
    </source>
</evidence>
<dbReference type="InterPro" id="IPR023214">
    <property type="entry name" value="HAD_sf"/>
</dbReference>
<dbReference type="OrthoDB" id="25607at2"/>
<dbReference type="EMBL" id="JABCUR010000001">
    <property type="protein sequence ID" value="NMW64235.1"/>
    <property type="molecule type" value="Genomic_DNA"/>
</dbReference>
<dbReference type="InterPro" id="IPR006385">
    <property type="entry name" value="HAD_hydro_SerB1"/>
</dbReference>
<evidence type="ECO:0000313" key="6">
    <source>
        <dbReference type="EMBL" id="NMX02705.1"/>
    </source>
</evidence>
<evidence type="ECO:0000313" key="5">
    <source>
        <dbReference type="EMBL" id="NMW93796.1"/>
    </source>
</evidence>
<proteinExistence type="inferred from homology"/>
<gene>
    <name evidence="3" type="ORF">FYZ43_06450</name>
    <name evidence="5" type="ORF">HHJ74_08900</name>
    <name evidence="6" type="ORF">HHJ77_01840</name>
    <name evidence="4" type="ORF">HHJ78_01475</name>
    <name evidence="7" type="ORF">NCTC11819_00743</name>
</gene>
<dbReference type="EMBL" id="VSZY01000009">
    <property type="protein sequence ID" value="MCU9969040.1"/>
    <property type="molecule type" value="Genomic_DNA"/>
</dbReference>
<dbReference type="PANTHER" id="PTHR43344:SF15">
    <property type="entry name" value="PHOSPHOSERINE PHOSPHATASE SERB1"/>
    <property type="match status" value="1"/>
</dbReference>
<accession>A0A2J9KNP3</accession>
<dbReference type="RefSeq" id="WP_004013369.1">
    <property type="nucleotide sequence ID" value="NZ_CAMPNB010000002.1"/>
</dbReference>
<name>A0A2J9KNP3_9ACTO</name>
<dbReference type="Gene3D" id="1.20.1440.100">
    <property type="entry name" value="SG protein - dephosphorylation function"/>
    <property type="match status" value="1"/>
</dbReference>
<dbReference type="NCBIfam" id="TIGR01490">
    <property type="entry name" value="HAD-SF-IB-hyp1"/>
    <property type="match status" value="1"/>
</dbReference>
<dbReference type="Proteomes" id="UP000255284">
    <property type="component" value="Unassembled WGS sequence"/>
</dbReference>
<comment type="caution">
    <text evidence="6">The sequence shown here is derived from an EMBL/GenBank/DDBJ whole genome shotgun (WGS) entry which is preliminary data.</text>
</comment>
<dbReference type="Gene3D" id="3.40.50.1000">
    <property type="entry name" value="HAD superfamily/HAD-like"/>
    <property type="match status" value="1"/>
</dbReference>
<dbReference type="GO" id="GO:0016787">
    <property type="term" value="F:hydrolase activity"/>
    <property type="evidence" value="ECO:0007669"/>
    <property type="project" value="UniProtKB-KW"/>
</dbReference>
<keyword evidence="2" id="KW-0812">Transmembrane</keyword>